<keyword evidence="2" id="KW-1185">Reference proteome</keyword>
<dbReference type="HOGENOM" id="CLU_2218585_0_0_6"/>
<protein>
    <submittedName>
        <fullName evidence="1">Uncharacterized protein</fullName>
    </submittedName>
</protein>
<name>V7HVG8_9GAMM</name>
<dbReference type="Proteomes" id="UP000019205">
    <property type="component" value="Chromosome"/>
</dbReference>
<evidence type="ECO:0000313" key="2">
    <source>
        <dbReference type="Proteomes" id="UP000019205"/>
    </source>
</evidence>
<reference evidence="1 2" key="2">
    <citation type="journal article" date="2009" name="PLoS ONE">
        <title>The photosynthetic apparatus and its regulation in the aerobic gammaproteobacterium Congregibacter litoralis gen. nov., sp. nov.</title>
        <authorList>
            <person name="Spring S."/>
            <person name="Lunsdorf H."/>
            <person name="Fuchs B.M."/>
            <person name="Tindall B.J."/>
        </authorList>
    </citation>
    <scope>NUCLEOTIDE SEQUENCE [LARGE SCALE GENOMIC DNA]</scope>
    <source>
        <strain evidence="1">KT71</strain>
    </source>
</reference>
<comment type="caution">
    <text evidence="1">The sequence shown here is derived from an EMBL/GenBank/DDBJ whole genome shotgun (WGS) entry which is preliminary data.</text>
</comment>
<gene>
    <name evidence="1" type="ORF">KT71_003269</name>
</gene>
<sequence length="106" mass="12002">MPNSKIRKGLSSQSASGMQDLKCFSALRIFVRTAALGQKTRKKDYRLSNIYQSQKRTFRSAIVSTASSAVRNARPPAYLTIDRREGRSLVNLWLKMQFEQLECAGD</sequence>
<accession>V7HVG8</accession>
<reference evidence="1 2" key="1">
    <citation type="journal article" date="2007" name="Proc. Natl. Acad. Sci. U.S.A.">
        <title>Characterization of a marine gammaproteobacterium capable of aerobic anoxygenic photosynthesis.</title>
        <authorList>
            <person name="Fuchs B.M."/>
            <person name="Spring S."/>
            <person name="Teeling H."/>
            <person name="Quast C."/>
            <person name="Wulf J."/>
            <person name="Schattenhofer M."/>
            <person name="Yan S."/>
            <person name="Ferriera S."/>
            <person name="Johnson J."/>
            <person name="Glockner F.O."/>
            <person name="Amann R."/>
        </authorList>
    </citation>
    <scope>NUCLEOTIDE SEQUENCE [LARGE SCALE GENOMIC DNA]</scope>
    <source>
        <strain evidence="1">KT71</strain>
    </source>
</reference>
<evidence type="ECO:0000313" key="1">
    <source>
        <dbReference type="EMBL" id="ESZ89350.1"/>
    </source>
</evidence>
<proteinExistence type="predicted"/>
<organism evidence="1 2">
    <name type="scientific">Congregibacter litoralis KT71</name>
    <dbReference type="NCBI Taxonomy" id="314285"/>
    <lineage>
        <taxon>Bacteria</taxon>
        <taxon>Pseudomonadati</taxon>
        <taxon>Pseudomonadota</taxon>
        <taxon>Gammaproteobacteria</taxon>
        <taxon>Cellvibrionales</taxon>
        <taxon>Halieaceae</taxon>
        <taxon>Congregibacter</taxon>
    </lineage>
</organism>
<dbReference type="EMBL" id="AAOA02000003">
    <property type="protein sequence ID" value="ESZ89350.1"/>
    <property type="molecule type" value="Genomic_DNA"/>
</dbReference>
<dbReference type="AlphaFoldDB" id="V7HVG8"/>